<protein>
    <submittedName>
        <fullName evidence="1">Uncharacterized protein</fullName>
    </submittedName>
</protein>
<evidence type="ECO:0000313" key="2">
    <source>
        <dbReference type="Proteomes" id="UP000221506"/>
    </source>
</evidence>
<organism evidence="1 2">
    <name type="scientific">Aeromonas phage phiA8-29</name>
    <dbReference type="NCBI Taxonomy" id="1978922"/>
    <lineage>
        <taxon>Viruses</taxon>
        <taxon>Duplodnaviria</taxon>
        <taxon>Heunggongvirae</taxon>
        <taxon>Uroviricota</taxon>
        <taxon>Caudoviricetes</taxon>
        <taxon>Pantevenvirales</taxon>
        <taxon>Ackermannviridae</taxon>
        <taxon>Tedavirus</taxon>
        <taxon>Tedavirus A829</taxon>
    </lineage>
</organism>
<sequence length="30" mass="3584">MKKVIEEVLKKTAELWDLNVKDVYFQTDEA</sequence>
<keyword evidence="2" id="KW-1185">Reference proteome</keyword>
<name>A0A1W6DYL5_9CAUD</name>
<dbReference type="Proteomes" id="UP000221506">
    <property type="component" value="Segment"/>
</dbReference>
<accession>A0A1W6DYL5</accession>
<evidence type="ECO:0000313" key="1">
    <source>
        <dbReference type="EMBL" id="ARK07966.1"/>
    </source>
</evidence>
<gene>
    <name evidence="1" type="ORF">phiA829_146</name>
</gene>
<proteinExistence type="predicted"/>
<dbReference type="EMBL" id="KY914485">
    <property type="protein sequence ID" value="ARK07966.1"/>
    <property type="molecule type" value="Genomic_DNA"/>
</dbReference>
<reference evidence="1 2" key="1">
    <citation type="submission" date="2017-04" db="EMBL/GenBank/DDBJ databases">
        <title>Complete genome sequence and characterization of temperature-dependent bacteriophage phiA8-29 infecting Aeromonas.</title>
        <authorList>
            <person name="He Y."/>
            <person name="Yang H."/>
        </authorList>
    </citation>
    <scope>NUCLEOTIDE SEQUENCE [LARGE SCALE GENOMIC DNA]</scope>
</reference>